<accession>A0AAD9G5G2</accession>
<dbReference type="Proteomes" id="UP001195914">
    <property type="component" value="Unassembled WGS sequence"/>
</dbReference>
<evidence type="ECO:0000313" key="3">
    <source>
        <dbReference type="Proteomes" id="UP001195914"/>
    </source>
</evidence>
<gene>
    <name evidence="2" type="ORF">X943_001594</name>
</gene>
<protein>
    <submittedName>
        <fullName evidence="2">Variant erythrocyte surface antigen-1 family protein</fullName>
    </submittedName>
</protein>
<keyword evidence="1" id="KW-0472">Membrane</keyword>
<evidence type="ECO:0000256" key="1">
    <source>
        <dbReference type="SAM" id="Phobius"/>
    </source>
</evidence>
<sequence>MVCCMYYTDVFVGTNNDINNLKKALEAELEGSGKPVDLTQLKDLASGLGFLAGLPACLCKTKKSVKEGLKKIYEELKTSLISCDNFNISKLNCDLCSKNLYPCKCCVIQSIKAVKECPCLKGKKTPCHCNGQKVSCSKVLAGLEACLHLQCLQSDMNEICQCSGSECCKGGQCNGNSGGPCDFCEKLQTQPTTGLGLSPPNPIRLAKRLDKFFGSSPGPKNGCKCQCGSGSPPNKSCCCLACETGKCSQACSCNNSGCSCDKSPSDCPRKVFCIAIKDIKIAAESKERTCCDGGKKCHCEVAGSGSNCNSGNCCIEKVGNSTYKHSLKCLLRRVVKFFNGLSLDPSSSNSNRSRICCELVCVVKTCYFIKDFYNKKDKEECSKCKKGGKGGSCPSNGKCCSGPTPNCGSSSGGTFCQKCDECQQICYAKEFFNELQTLRFAGPCGQDLWRTLDAFLQGCVFRVAGFDKYDIIKKIKAAQNSCSACQNASKSGKSSSSCDCCSSGSCLACTSLLKDPSLKSLFNPEYVSSYDSSAKWDSLCKSGSKCSGCTSSCSCSHSGSCPDKGCCEKCPKRLCAKIFLGMLPCMYWGLKIVFDRCKYGSGFAGWHDISVSNDIPKNDLTKFLFAWGFQTIESSGSSTIHMNPSLQAMVLPVLLENLFTPESSGNFDKIYKEVSEKYFSKHVSDPSKSQDPLTVREMLLWLYGLRFQKHFSDLVSHCKDLCLPFGNSFHPDAFCYYIHTCSFILPVAIISFIETSESAQKAFSSSSEFSKFLYPSDPSELFEAFCEYVRKIFVALNFLCIQCKNSYYQAGWKFCYYGGSCKKALGNSSSSNSLSSATSSSDCSCPNSKTYLCTGKPYGTPDAHDHCMNGNQCIGPGPCNGSIKAHTSNQCKDPCPHPLQLFLTHGSESDSKSQDYPFGLSGITPMGFSQQKLSSTPVKGEKLYHDIYGFCKDGFYPLTRLVQFILCVSQRPPETLGELFAFFKQFVSQLNSKDFKDHFVQWIEGEPGTYSGEDLKTALEKLYGSHSGDHSPANLFSLSSCHVPTSISTCGKYLHALTEEAYNIFIDKFADTYLSWICYRAGNFYSEFKAFYEEAEEKFSCCLTSCTKIVECPCALPFIYSHGFTFHSPSGLNCVDAQGTKHQNNEGKEKHSGGDGAPGCTRKTCKNFIDQLGLVVGPKSTLLSLIAEIDNFLWSIRLPFFFGFLYVWFFVLSYFFYVILIKLDTFHTGSHLHLPRSFKILPSTLFSDASSKLKDLSYFTL</sequence>
<organism evidence="2 3">
    <name type="scientific">Babesia divergens</name>
    <dbReference type="NCBI Taxonomy" id="32595"/>
    <lineage>
        <taxon>Eukaryota</taxon>
        <taxon>Sar</taxon>
        <taxon>Alveolata</taxon>
        <taxon>Apicomplexa</taxon>
        <taxon>Aconoidasida</taxon>
        <taxon>Piroplasmida</taxon>
        <taxon>Babesiidae</taxon>
        <taxon>Babesia</taxon>
    </lineage>
</organism>
<keyword evidence="1" id="KW-0812">Transmembrane</keyword>
<comment type="caution">
    <text evidence="2">The sequence shown here is derived from an EMBL/GenBank/DDBJ whole genome shotgun (WGS) entry which is preliminary data.</text>
</comment>
<name>A0AAD9G5G2_BABDI</name>
<keyword evidence="3" id="KW-1185">Reference proteome</keyword>
<reference evidence="2" key="1">
    <citation type="journal article" date="2014" name="Nucleic Acids Res.">
        <title>The evolutionary dynamics of variant antigen genes in Babesia reveal a history of genomic innovation underlying host-parasite interaction.</title>
        <authorList>
            <person name="Jackson A.P."/>
            <person name="Otto T.D."/>
            <person name="Darby A."/>
            <person name="Ramaprasad A."/>
            <person name="Xia D."/>
            <person name="Echaide I.E."/>
            <person name="Farber M."/>
            <person name="Gahlot S."/>
            <person name="Gamble J."/>
            <person name="Gupta D."/>
            <person name="Gupta Y."/>
            <person name="Jackson L."/>
            <person name="Malandrin L."/>
            <person name="Malas T.B."/>
            <person name="Moussa E."/>
            <person name="Nair M."/>
            <person name="Reid A.J."/>
            <person name="Sanders M."/>
            <person name="Sharma J."/>
            <person name="Tracey A."/>
            <person name="Quail M.A."/>
            <person name="Weir W."/>
            <person name="Wastling J.M."/>
            <person name="Hall N."/>
            <person name="Willadsen P."/>
            <person name="Lingelbach K."/>
            <person name="Shiels B."/>
            <person name="Tait A."/>
            <person name="Berriman M."/>
            <person name="Allred D.R."/>
            <person name="Pain A."/>
        </authorList>
    </citation>
    <scope>NUCLEOTIDE SEQUENCE</scope>
    <source>
        <strain evidence="2">1802A</strain>
    </source>
</reference>
<proteinExistence type="predicted"/>
<dbReference type="EMBL" id="JAHBMH010000077">
    <property type="protein sequence ID" value="KAK1932163.1"/>
    <property type="molecule type" value="Genomic_DNA"/>
</dbReference>
<reference evidence="2" key="2">
    <citation type="submission" date="2021-05" db="EMBL/GenBank/DDBJ databases">
        <authorList>
            <person name="Pain A."/>
        </authorList>
    </citation>
    <scope>NUCLEOTIDE SEQUENCE</scope>
    <source>
        <strain evidence="2">1802A</strain>
    </source>
</reference>
<feature type="transmembrane region" description="Helical" evidence="1">
    <location>
        <begin position="1200"/>
        <end position="1220"/>
    </location>
</feature>
<evidence type="ECO:0000313" key="2">
    <source>
        <dbReference type="EMBL" id="KAK1932163.1"/>
    </source>
</evidence>
<dbReference type="AlphaFoldDB" id="A0AAD9G5G2"/>
<keyword evidence="1" id="KW-1133">Transmembrane helix</keyword>